<dbReference type="Gene3D" id="3.40.50.300">
    <property type="entry name" value="P-loop containing nucleotide triphosphate hydrolases"/>
    <property type="match status" value="1"/>
</dbReference>
<dbReference type="GO" id="GO:0016887">
    <property type="term" value="F:ATP hydrolysis activity"/>
    <property type="evidence" value="ECO:0007669"/>
    <property type="project" value="TreeGrafter"/>
</dbReference>
<dbReference type="SUPFAM" id="SSF160246">
    <property type="entry name" value="EspE N-terminal domain-like"/>
    <property type="match status" value="1"/>
</dbReference>
<protein>
    <submittedName>
        <fullName evidence="5">Type II/IV secretion system protein</fullName>
    </submittedName>
</protein>
<keyword evidence="6" id="KW-1185">Reference proteome</keyword>
<dbReference type="SMART" id="SM00382">
    <property type="entry name" value="AAA"/>
    <property type="match status" value="1"/>
</dbReference>
<dbReference type="Gene3D" id="3.30.450.90">
    <property type="match status" value="1"/>
</dbReference>
<dbReference type="RefSeq" id="WP_271435964.1">
    <property type="nucleotide sequence ID" value="NZ_CP073355.1"/>
</dbReference>
<dbReference type="Pfam" id="PF00437">
    <property type="entry name" value="T2SSE"/>
    <property type="match status" value="1"/>
</dbReference>
<dbReference type="Pfam" id="PF05157">
    <property type="entry name" value="MshEN"/>
    <property type="match status" value="1"/>
</dbReference>
<reference evidence="5" key="1">
    <citation type="submission" date="2021-04" db="EMBL/GenBank/DDBJ databases">
        <authorList>
            <person name="Postec A."/>
        </authorList>
    </citation>
    <scope>NUCLEOTIDE SEQUENCE</scope>
    <source>
        <strain evidence="5">F1F22</strain>
    </source>
</reference>
<dbReference type="FunFam" id="3.40.50.300:FF:000398">
    <property type="entry name" value="Type IV pilus assembly ATPase PilB"/>
    <property type="match status" value="1"/>
</dbReference>
<dbReference type="CDD" id="cd01129">
    <property type="entry name" value="PulE-GspE-like"/>
    <property type="match status" value="1"/>
</dbReference>
<name>A0AAX3BER8_9SPIR</name>
<evidence type="ECO:0000259" key="4">
    <source>
        <dbReference type="PROSITE" id="PS00662"/>
    </source>
</evidence>
<organism evidence="5 6">
    <name type="scientific">Thermospira aquatica</name>
    <dbReference type="NCBI Taxonomy" id="2828656"/>
    <lineage>
        <taxon>Bacteria</taxon>
        <taxon>Pseudomonadati</taxon>
        <taxon>Spirochaetota</taxon>
        <taxon>Spirochaetia</taxon>
        <taxon>Brevinematales</taxon>
        <taxon>Thermospiraceae</taxon>
        <taxon>Thermospira</taxon>
    </lineage>
</organism>
<evidence type="ECO:0000313" key="5">
    <source>
        <dbReference type="EMBL" id="URA10837.1"/>
    </source>
</evidence>
<dbReference type="PANTHER" id="PTHR30258">
    <property type="entry name" value="TYPE II SECRETION SYSTEM PROTEIN GSPE-RELATED"/>
    <property type="match status" value="1"/>
</dbReference>
<dbReference type="GO" id="GO:0005524">
    <property type="term" value="F:ATP binding"/>
    <property type="evidence" value="ECO:0007669"/>
    <property type="project" value="UniProtKB-KW"/>
</dbReference>
<dbReference type="InterPro" id="IPR001482">
    <property type="entry name" value="T2SS/T4SS_dom"/>
</dbReference>
<comment type="similarity">
    <text evidence="1">Belongs to the GSP E family.</text>
</comment>
<dbReference type="InterPro" id="IPR007831">
    <property type="entry name" value="T2SS_GspE_N"/>
</dbReference>
<reference evidence="5" key="2">
    <citation type="submission" date="2022-06" db="EMBL/GenBank/DDBJ databases">
        <title>Thermospira aquatica gen. nov., sp. nov.</title>
        <authorList>
            <person name="Ben Ali Gam Z."/>
            <person name="Labat M."/>
        </authorList>
    </citation>
    <scope>NUCLEOTIDE SEQUENCE</scope>
    <source>
        <strain evidence="5">F1F22</strain>
    </source>
</reference>
<dbReference type="KEGG" id="taqu:KDW03_03255"/>
<dbReference type="InterPro" id="IPR037257">
    <property type="entry name" value="T2SS_E_N_sf"/>
</dbReference>
<dbReference type="InterPro" id="IPR003593">
    <property type="entry name" value="AAA+_ATPase"/>
</dbReference>
<accession>A0AAX3BER8</accession>
<evidence type="ECO:0000256" key="2">
    <source>
        <dbReference type="ARBA" id="ARBA00022741"/>
    </source>
</evidence>
<dbReference type="PANTHER" id="PTHR30258:SF2">
    <property type="entry name" value="COMG OPERON PROTEIN 1"/>
    <property type="match status" value="1"/>
</dbReference>
<gene>
    <name evidence="5" type="ORF">KDW03_03255</name>
</gene>
<feature type="domain" description="Bacterial type II secretion system protein E" evidence="4">
    <location>
        <begin position="367"/>
        <end position="381"/>
    </location>
</feature>
<dbReference type="EMBL" id="CP073355">
    <property type="protein sequence ID" value="URA10837.1"/>
    <property type="molecule type" value="Genomic_DNA"/>
</dbReference>
<evidence type="ECO:0000256" key="3">
    <source>
        <dbReference type="ARBA" id="ARBA00022840"/>
    </source>
</evidence>
<dbReference type="PROSITE" id="PS00662">
    <property type="entry name" value="T2SP_E"/>
    <property type="match status" value="1"/>
</dbReference>
<dbReference type="SUPFAM" id="SSF52540">
    <property type="entry name" value="P-loop containing nucleoside triphosphate hydrolases"/>
    <property type="match status" value="1"/>
</dbReference>
<dbReference type="GO" id="GO:0005886">
    <property type="term" value="C:plasma membrane"/>
    <property type="evidence" value="ECO:0007669"/>
    <property type="project" value="TreeGrafter"/>
</dbReference>
<proteinExistence type="inferred from homology"/>
<dbReference type="Proteomes" id="UP001056539">
    <property type="component" value="Chromosome"/>
</dbReference>
<keyword evidence="2" id="KW-0547">Nucleotide-binding</keyword>
<dbReference type="Gene3D" id="3.30.300.160">
    <property type="entry name" value="Type II secretion system, protein E, N-terminal domain"/>
    <property type="match status" value="1"/>
</dbReference>
<keyword evidence="3" id="KW-0067">ATP-binding</keyword>
<evidence type="ECO:0000256" key="1">
    <source>
        <dbReference type="ARBA" id="ARBA00006611"/>
    </source>
</evidence>
<dbReference type="InterPro" id="IPR027417">
    <property type="entry name" value="P-loop_NTPase"/>
</dbReference>
<dbReference type="AlphaFoldDB" id="A0AAX3BER8"/>
<sequence length="548" mass="61334">MAKNLGDILIQEGIVEPLLIKKAIELQKKSHKRLGTILIEMGVLSSEQLYHVLEKQLGVPFVRVIDEPLQEQVFQILDIAFCRKHGIAPVLTPKGTIKIYISEPLLPSLMNQISFRTGQKVEIAYATDEAIQVYLAHYEGKTPSLLQSPEENEIPSEGEDSETTSPAVQLLQHYIEEAIQRKASDIHFEHLIHGVRVRFRIDGVLYDIDRPSEDIYPALISRLKILSELDISEKRLPQDGRITIEYQQRSVDIRVSIIPTVNGENAVLRILDKGKEVLSLEQLGMPEFLVSIVKQAAERPHGMILVTGPTGSGKTTTLYGVLKHIAQFNKKILTIEDPVEYQMDGISQVQAHSEIGLTFAAGLRAFLRHDPDVIMVGEIRDKETADIAIRAALTGHLVLSTIHTNDAASTLTRLVDMDIPPYLLTATINLVLAQRLVRKLCTECAEKVPLTPLDHQTHPWTEGLKYHWKPKGCPVCHHTGFLGRLPIFEYIVLNEKIKKAILAGVSSFELKETARNLGMLTLLDQGKTLVENGTTSIEEVEKVTMWSE</sequence>
<evidence type="ECO:0000313" key="6">
    <source>
        <dbReference type="Proteomes" id="UP001056539"/>
    </source>
</evidence>